<dbReference type="Proteomes" id="UP000229834">
    <property type="component" value="Unassembled WGS sequence"/>
</dbReference>
<dbReference type="SUPFAM" id="SSF55486">
    <property type="entry name" value="Metalloproteases ('zincins'), catalytic domain"/>
    <property type="match status" value="1"/>
</dbReference>
<dbReference type="EMBL" id="PCVC01000058">
    <property type="protein sequence ID" value="PIQ66831.1"/>
    <property type="molecule type" value="Genomic_DNA"/>
</dbReference>
<name>A0A2H0K6F1_9BACT</name>
<evidence type="ECO:0000313" key="2">
    <source>
        <dbReference type="Proteomes" id="UP000229834"/>
    </source>
</evidence>
<evidence type="ECO:0000313" key="1">
    <source>
        <dbReference type="EMBL" id="PIQ66831.1"/>
    </source>
</evidence>
<sequence length="373" mass="41276">MRDGRFALAIALAIVGNSCNGATNLTGFLESSPSEKPIIVEIVSSFELGRLHCDTFRAFAQRGRYSDLADFYAVDNTDLKCRADIFPKLSLLSDAERTMVWFDTKDILNRTHYPGLASVAKDSLGFVQRFVAGPMQYKIRRGIWSGQDIKVDLIKAFMLSSDKKSSFFLGKSLDSATFSYSRVGGRSPSKFPIEIAIRKPNRETVPPSDTLGFGNAMGELSNELGIPLVLVPMESVKGSDWNGIRVSISDTASAIGGVVSGPDGEFIGGTAVFSPQKNPVIYRFTVKHELWHALGVGHAVGWCPSLMNSILMCATVNDPWFGVSQKTETGHFWFMYDVWETKRQTNAQYGIPNMHQGWRVLFFGLPFENIVTR</sequence>
<organism evidence="1 2">
    <name type="scientific">Candidatus Zambryskibacteria bacterium CG11_big_fil_rev_8_21_14_0_20_40_24</name>
    <dbReference type="NCBI Taxonomy" id="1975116"/>
    <lineage>
        <taxon>Bacteria</taxon>
        <taxon>Candidatus Zambryskiibacteriota</taxon>
    </lineage>
</organism>
<accession>A0A2H0K6F1</accession>
<comment type="caution">
    <text evidence="1">The sequence shown here is derived from an EMBL/GenBank/DDBJ whole genome shotgun (WGS) entry which is preliminary data.</text>
</comment>
<dbReference type="AlphaFoldDB" id="A0A2H0K6F1"/>
<protein>
    <submittedName>
        <fullName evidence="1">Uncharacterized protein</fullName>
    </submittedName>
</protein>
<reference evidence="1 2" key="1">
    <citation type="submission" date="2017-09" db="EMBL/GenBank/DDBJ databases">
        <title>Depth-based differentiation of microbial function through sediment-hosted aquifers and enrichment of novel symbionts in the deep terrestrial subsurface.</title>
        <authorList>
            <person name="Probst A.J."/>
            <person name="Ladd B."/>
            <person name="Jarett J.K."/>
            <person name="Geller-Mcgrath D.E."/>
            <person name="Sieber C.M."/>
            <person name="Emerson J.B."/>
            <person name="Anantharaman K."/>
            <person name="Thomas B.C."/>
            <person name="Malmstrom R."/>
            <person name="Stieglmeier M."/>
            <person name="Klingl A."/>
            <person name="Woyke T."/>
            <person name="Ryan C.M."/>
            <person name="Banfield J.F."/>
        </authorList>
    </citation>
    <scope>NUCLEOTIDE SEQUENCE [LARGE SCALE GENOMIC DNA]</scope>
    <source>
        <strain evidence="1">CG11_big_fil_rev_8_21_14_0_20_40_24</strain>
    </source>
</reference>
<proteinExistence type="predicted"/>
<gene>
    <name evidence="1" type="ORF">COV95_02030</name>
</gene>